<dbReference type="GeneID" id="5889782"/>
<evidence type="ECO:0000256" key="1">
    <source>
        <dbReference type="SAM" id="MobiDB-lite"/>
    </source>
</evidence>
<feature type="region of interest" description="Disordered" evidence="1">
    <location>
        <begin position="245"/>
        <end position="266"/>
    </location>
</feature>
<dbReference type="EMBL" id="CH991547">
    <property type="protein sequence ID" value="EDQ90661.1"/>
    <property type="molecule type" value="Genomic_DNA"/>
</dbReference>
<proteinExistence type="predicted"/>
<feature type="compositionally biased region" description="Polar residues" evidence="1">
    <location>
        <begin position="834"/>
        <end position="843"/>
    </location>
</feature>
<gene>
    <name evidence="3" type="ORF">MONBRDRAFT_24267</name>
</gene>
<sequence>MGLSFSAQLRASIAAVKCLTGHHDKHHTRRDPLVLVDLIGHAHEAGTVTSTKKLMEELRAHQIELRAHRQPAHMILLELARQLSAVNFQRHEYFRLDTFTDDGFSQWRSSESLRLTRLMQRLREHPDLVHTPAPTPRDGDFHGSQTYMLHYACLFRACLVADQSLFTHLQPDLSYPAQSLLREYALQYGIDDTHAALVQLRALSDLFMLSEPFLLRLHDALQAVLFLHWPPLMNAQTGIPLLQEGQSPSTRAASSKHESTGAQNEARPFNSAELIELEVAVNAIYHDITQVLHTLFDFFPSPAEAGSLRLLISSLGVVLKILAHHSWTPLQMTSASGESVAPATLELTEQVAQALDAAMQHRFQRLLNAVHGLDVMSASATLSSDGPLRAAVPGSLSESRHRLRAPPAASPAYGSPTIGNGSVTGRERTDSFGPTSGPPAAVTTAAAAAAASVVAAAVPETASSLVDQPPRDHFEGRRRSQRLVELHQVSGQHLQQLLAMLGPDLHQLVQQWSAWWPAYDWAHRAPQVYLWQFHELMHSHQTSVTAFDHSDFIDARLVGLLAQTASFLRGISSSTRLEDIERTEAIFEPLIIRWLGRIQVHSEQTLATCFRANESFVRVFDLRASVDLLASGLDLTHAVSALLRAGMSLCELFSTSQAAVMARQLNMAAGELVRNYMLLLLSIDYVHIAKCLEADLNEDFNIRVNANDDRQLPDLSFAGQRTTWFVFDHPHNKATAYDFGLHKSSPDTSQAGERASTNLEVWQELPGEAIDRGETPLLDLARPLVERRRCRLQAQEASAPGTGRASLADNNGLAKDLSDLDLYASARDGVGSEPFSSNTTSPMRSPRAQQRFFGQRSRDQPPTRRERPSIKRRGGVSSEDTGYVSTQRHGGPLPRSAATTRPASPHLSDIDSAFGGDGAHSTTSELLTKSLPGQMGLHQVMPDVSVRLADGESDASSQRMVRLSAEQLAGPAMMQASTFFQAVALYGTFPNSALQYAMDLLGPVQMYAVDPNACARLSTLCACQRLMRHFDARFAQLLKDREISFTLEDDSIHRYLDGIVNYLAGILLERTTTYLYGAFRILLLNTTLKALSTADRWRPITRYLEAQLEDFRMYCSPAAYQLFLKRLWRRTIDALMRGESLEPSAVFAVMQQHAVILHDAVEHILEFFARIEPKLCPLEELKASTSNVVIILWLLKLQTPTLLAVFQRLSVYQLGLAVGIGENTLGNSLFWASPTLPGLFSPLALLQAFSQRPASERTVGLASRTIVACLALCAKEFECASYSSPAQALIHAEYVVSALNVVVALLRDILLADGLLRSRGLFFVNELCLRGPYDPSQLHWCRLSETKDLVSWIQEHGRFGGLLFKDMNEDSLPQQDFPLLSLERAQESDIRMCQIEDILQMFSTPTAFTDPVAEKFPDLKLGDLVVRVARRPNLPPDITSRPQALLLCSHDCLYATDDAPTRRYRDHSDALYRFRLDNCEDPQSLKSFNRTPGQGFDAVLQSPPIASSSGPTSRTHGLRWNATTLDAKSFTGVIVKWPLLAHMLHGLEVSLPVCQPDELKSQLQMTLRGRPNDPFALVFLTSLPHPPADVS</sequence>
<dbReference type="RefSeq" id="XP_001744712.1">
    <property type="nucleotide sequence ID" value="XM_001744660.1"/>
</dbReference>
<feature type="domain" description="MHD2" evidence="2">
    <location>
        <begin position="1094"/>
        <end position="1206"/>
    </location>
</feature>
<dbReference type="Proteomes" id="UP000001357">
    <property type="component" value="Unassembled WGS sequence"/>
</dbReference>
<dbReference type="PROSITE" id="PS51259">
    <property type="entry name" value="MHD2"/>
    <property type="match status" value="1"/>
</dbReference>
<name>A9UVW7_MONBE</name>
<dbReference type="KEGG" id="mbr:MONBRDRAFT_24267"/>
<feature type="compositionally biased region" description="Polar residues" evidence="1">
    <location>
        <begin position="878"/>
        <end position="888"/>
    </location>
</feature>
<keyword evidence="4" id="KW-1185">Reference proteome</keyword>
<reference evidence="3 4" key="1">
    <citation type="journal article" date="2008" name="Nature">
        <title>The genome of the choanoflagellate Monosiga brevicollis and the origin of metazoans.</title>
        <authorList>
            <consortium name="JGI Sequencing"/>
            <person name="King N."/>
            <person name="Westbrook M.J."/>
            <person name="Young S.L."/>
            <person name="Kuo A."/>
            <person name="Abedin M."/>
            <person name="Chapman J."/>
            <person name="Fairclough S."/>
            <person name="Hellsten U."/>
            <person name="Isogai Y."/>
            <person name="Letunic I."/>
            <person name="Marr M."/>
            <person name="Pincus D."/>
            <person name="Putnam N."/>
            <person name="Rokas A."/>
            <person name="Wright K.J."/>
            <person name="Zuzow R."/>
            <person name="Dirks W."/>
            <person name="Good M."/>
            <person name="Goodstein D."/>
            <person name="Lemons D."/>
            <person name="Li W."/>
            <person name="Lyons J.B."/>
            <person name="Morris A."/>
            <person name="Nichols S."/>
            <person name="Richter D.J."/>
            <person name="Salamov A."/>
            <person name="Bork P."/>
            <person name="Lim W.A."/>
            <person name="Manning G."/>
            <person name="Miller W.T."/>
            <person name="McGinnis W."/>
            <person name="Shapiro H."/>
            <person name="Tjian R."/>
            <person name="Grigoriev I.V."/>
            <person name="Rokhsar D."/>
        </authorList>
    </citation>
    <scope>NUCLEOTIDE SEQUENCE [LARGE SCALE GENOMIC DNA]</scope>
    <source>
        <strain evidence="4">MX1 / ATCC 50154</strain>
    </source>
</reference>
<evidence type="ECO:0000313" key="3">
    <source>
        <dbReference type="EMBL" id="EDQ90661.1"/>
    </source>
</evidence>
<evidence type="ECO:0000313" key="4">
    <source>
        <dbReference type="Proteomes" id="UP000001357"/>
    </source>
</evidence>
<protein>
    <recommendedName>
        <fullName evidence="2">MHD2 domain-containing protein</fullName>
    </recommendedName>
</protein>
<feature type="region of interest" description="Disordered" evidence="1">
    <location>
        <begin position="387"/>
        <end position="438"/>
    </location>
</feature>
<organism evidence="3 4">
    <name type="scientific">Monosiga brevicollis</name>
    <name type="common">Choanoflagellate</name>
    <dbReference type="NCBI Taxonomy" id="81824"/>
    <lineage>
        <taxon>Eukaryota</taxon>
        <taxon>Choanoflagellata</taxon>
        <taxon>Craspedida</taxon>
        <taxon>Salpingoecidae</taxon>
        <taxon>Monosiga</taxon>
    </lineage>
</organism>
<dbReference type="InterPro" id="IPR014772">
    <property type="entry name" value="Munc13_dom-2"/>
</dbReference>
<accession>A9UVW7</accession>
<feature type="region of interest" description="Disordered" evidence="1">
    <location>
        <begin position="831"/>
        <end position="924"/>
    </location>
</feature>
<feature type="compositionally biased region" description="Low complexity" evidence="1">
    <location>
        <begin position="405"/>
        <end position="416"/>
    </location>
</feature>
<evidence type="ECO:0000259" key="2">
    <source>
        <dbReference type="PROSITE" id="PS51259"/>
    </source>
</evidence>
<feature type="compositionally biased region" description="Basic and acidic residues" evidence="1">
    <location>
        <begin position="856"/>
        <end position="869"/>
    </location>
</feature>
<dbReference type="InParanoid" id="A9UVW7"/>